<dbReference type="GO" id="GO:0000155">
    <property type="term" value="F:phosphorelay sensor kinase activity"/>
    <property type="evidence" value="ECO:0007669"/>
    <property type="project" value="InterPro"/>
</dbReference>
<dbReference type="InterPro" id="IPR013783">
    <property type="entry name" value="Ig-like_fold"/>
</dbReference>
<protein>
    <recommendedName>
        <fullName evidence="3">histidine kinase</fullName>
        <ecNumber evidence="3">2.7.13.3</ecNumber>
    </recommendedName>
</protein>
<dbReference type="AlphaFoldDB" id="A0A931NDW5"/>
<reference evidence="10" key="1">
    <citation type="submission" date="2020-12" db="EMBL/GenBank/DDBJ databases">
        <title>The genome sequence of Inhella sp. 4Y17.</title>
        <authorList>
            <person name="Liu Y."/>
        </authorList>
    </citation>
    <scope>NUCLEOTIDE SEQUENCE</scope>
    <source>
        <strain evidence="10">4Y10</strain>
    </source>
</reference>
<dbReference type="InterPro" id="IPR003661">
    <property type="entry name" value="HisK_dim/P_dom"/>
</dbReference>
<comment type="subcellular location">
    <subcellularLocation>
        <location evidence="2">Cell inner membrane</location>
        <topology evidence="2">Multi-pass membrane protein</topology>
    </subcellularLocation>
</comment>
<organism evidence="10 11">
    <name type="scientific">Inhella gelatinilytica</name>
    <dbReference type="NCBI Taxonomy" id="2795030"/>
    <lineage>
        <taxon>Bacteria</taxon>
        <taxon>Pseudomonadati</taxon>
        <taxon>Pseudomonadota</taxon>
        <taxon>Betaproteobacteria</taxon>
        <taxon>Burkholderiales</taxon>
        <taxon>Sphaerotilaceae</taxon>
        <taxon>Inhella</taxon>
    </lineage>
</organism>
<evidence type="ECO:0000256" key="6">
    <source>
        <dbReference type="ARBA" id="ARBA00022777"/>
    </source>
</evidence>
<evidence type="ECO:0000256" key="3">
    <source>
        <dbReference type="ARBA" id="ARBA00012438"/>
    </source>
</evidence>
<dbReference type="Gene3D" id="1.10.287.130">
    <property type="match status" value="1"/>
</dbReference>
<dbReference type="Pfam" id="PF02518">
    <property type="entry name" value="HATPase_c"/>
    <property type="match status" value="1"/>
</dbReference>
<dbReference type="SUPFAM" id="SSF63829">
    <property type="entry name" value="Calcium-dependent phosphotriesterase"/>
    <property type="match status" value="2"/>
</dbReference>
<keyword evidence="8" id="KW-0732">Signal</keyword>
<evidence type="ECO:0000313" key="10">
    <source>
        <dbReference type="EMBL" id="MBH9552665.1"/>
    </source>
</evidence>
<comment type="catalytic activity">
    <reaction evidence="1">
        <text>ATP + protein L-histidine = ADP + protein N-phospho-L-histidine.</text>
        <dbReference type="EC" id="2.7.13.3"/>
    </reaction>
</comment>
<dbReference type="InterPro" id="IPR011110">
    <property type="entry name" value="Reg_prop"/>
</dbReference>
<keyword evidence="11" id="KW-1185">Reference proteome</keyword>
<feature type="signal peptide" evidence="8">
    <location>
        <begin position="1"/>
        <end position="27"/>
    </location>
</feature>
<evidence type="ECO:0000259" key="9">
    <source>
        <dbReference type="PROSITE" id="PS50109"/>
    </source>
</evidence>
<sequence length="1170" mass="125881">MTHPLFPRGLCAGLGTVLLAWGLAVHAAPSAKAPPAPAAGSAAPAAQAPLAPPLEAGMPLLRTFRPADYGADGQNWALAQGPDGAIYVGNNRGVLHFDGQRWRLTPVANQSAVRSLAVDASGRVYVGAVGEVGYLAPGGDGQLRYVSLLDQLPAEARGFADVWATLVTPEGVVFSSPQRLLRWQEGRFQHWTPAQHFGVAAGSANGTYVIEAGRGLLQLQGDRLTLLPGGERFHNSTRLGLVALPSGDTPHPHLLLHNPDHGFLRYVQGEFVSWSTDVDAALRADGIQGKSLLRLADGRLVVGTLKGGVYLLDAQGRLQARWGKAEGLADASVAASLLDRDGGLWLAQGNGLTRLGVADPLSRLDARHGIDNTVEKLHRHRGQLQLGTSQGAYGLQPGVLPRLQAWAETGQQTHKQTGDFLSVGDTLLAAGAFGVHALQGERRTLILDVYGAKALAAPRDHPGWVVVGVEEGIALLHFDGQRWRDAGRVPGLKDSVRTLVEDAEGRLWAGTYNSGLLRLDLSGLRADGTLGELPVTRYGTEHGLPSLNYNLVFAVGGQPAFATSAGIYRFEPGTNRLAPDPRYAALFATPRTVYVLHDDPANGLWAYTEDPATGLKETGLIRPDAQGVPQWNARPLRALTGQETFSIHADGDGVAWFGVGDGVFRYDGRQARSESPPFATLLSRVTGANGRVLFGGHGNAAALELPYAENALRFEFAAPSFDGEAANRFQVKLEGSDADWSNWSAESYKDVNNLREGRYVFRVRAKNLYDTVGQEASYTFRVLPPWYRTVWAYAAYALLLGLLGWGLLRWRLRRLLAQKAALETTVAERTEALRSANAQLVALDGFKRQMMGMIVHDLKNPLSIILNTLDSPSLMSRLAQLRQSSRQMLNLVLNILDVQKFEDTQVVLDTRPLALAPLAAQAVEQVRLLAERKNLTLTLDVPPSLGVRGDAEMLERVLVNLLTNAVKYTPTNGRIVLSAAPEGTEGHEQVRVAVQDSGEGIPADRLDAVFARFGQHNARDSGQVRSTGLGLSFCQLAVQAHGGQIGVVSEVGNGSTFWFTLPATAPLTAEGLPAEHSTGTGTMTHTTVTDLSTPELDADERARLAPWVAALRPLPIYRYTDLRGVLDRPDFPSSPGIDAWKARLLAAIETENEGLFEALLAEPPQRGRAG</sequence>
<dbReference type="InterPro" id="IPR005467">
    <property type="entry name" value="His_kinase_dom"/>
</dbReference>
<dbReference type="GO" id="GO:0005886">
    <property type="term" value="C:plasma membrane"/>
    <property type="evidence" value="ECO:0007669"/>
    <property type="project" value="UniProtKB-SubCell"/>
</dbReference>
<dbReference type="SMART" id="SM00388">
    <property type="entry name" value="HisKA"/>
    <property type="match status" value="1"/>
</dbReference>
<dbReference type="SUPFAM" id="SSF47384">
    <property type="entry name" value="Homodimeric domain of signal transducing histidine kinase"/>
    <property type="match status" value="1"/>
</dbReference>
<evidence type="ECO:0000256" key="2">
    <source>
        <dbReference type="ARBA" id="ARBA00004429"/>
    </source>
</evidence>
<accession>A0A931NDW5</accession>
<dbReference type="Proteomes" id="UP000620139">
    <property type="component" value="Unassembled WGS sequence"/>
</dbReference>
<dbReference type="Pfam" id="PF00512">
    <property type="entry name" value="HisKA"/>
    <property type="match status" value="1"/>
</dbReference>
<keyword evidence="7" id="KW-0472">Membrane</keyword>
<dbReference type="InterPro" id="IPR003594">
    <property type="entry name" value="HATPase_dom"/>
</dbReference>
<proteinExistence type="predicted"/>
<feature type="domain" description="Histidine kinase" evidence="9">
    <location>
        <begin position="853"/>
        <end position="1065"/>
    </location>
</feature>
<evidence type="ECO:0000313" key="11">
    <source>
        <dbReference type="Proteomes" id="UP000620139"/>
    </source>
</evidence>
<dbReference type="EMBL" id="JAEDAL010000002">
    <property type="protein sequence ID" value="MBH9552665.1"/>
    <property type="molecule type" value="Genomic_DNA"/>
</dbReference>
<feature type="transmembrane region" description="Helical" evidence="7">
    <location>
        <begin position="790"/>
        <end position="808"/>
    </location>
</feature>
<dbReference type="RefSeq" id="WP_198100256.1">
    <property type="nucleotide sequence ID" value="NZ_JAEDAL010000002.1"/>
</dbReference>
<keyword evidence="7" id="KW-1133">Transmembrane helix</keyword>
<dbReference type="InterPro" id="IPR036890">
    <property type="entry name" value="HATPase_C_sf"/>
</dbReference>
<dbReference type="PRINTS" id="PR00344">
    <property type="entry name" value="BCTRLSENSOR"/>
</dbReference>
<evidence type="ECO:0000256" key="4">
    <source>
        <dbReference type="ARBA" id="ARBA00022553"/>
    </source>
</evidence>
<dbReference type="PANTHER" id="PTHR43547:SF2">
    <property type="entry name" value="HYBRID SIGNAL TRANSDUCTION HISTIDINE KINASE C"/>
    <property type="match status" value="1"/>
</dbReference>
<gene>
    <name evidence="10" type="ORF">I7X43_07340</name>
</gene>
<dbReference type="SMART" id="SM00387">
    <property type="entry name" value="HATPase_c"/>
    <property type="match status" value="1"/>
</dbReference>
<dbReference type="EC" id="2.7.13.3" evidence="3"/>
<dbReference type="PROSITE" id="PS50109">
    <property type="entry name" value="HIS_KIN"/>
    <property type="match status" value="1"/>
</dbReference>
<dbReference type="Gene3D" id="2.130.10.10">
    <property type="entry name" value="YVTN repeat-like/Quinoprotein amine dehydrogenase"/>
    <property type="match status" value="2"/>
</dbReference>
<dbReference type="FunFam" id="3.30.565.10:FF:000006">
    <property type="entry name" value="Sensor histidine kinase WalK"/>
    <property type="match status" value="1"/>
</dbReference>
<dbReference type="Pfam" id="PF07494">
    <property type="entry name" value="Reg_prop"/>
    <property type="match status" value="1"/>
</dbReference>
<dbReference type="CDD" id="cd00082">
    <property type="entry name" value="HisKA"/>
    <property type="match status" value="1"/>
</dbReference>
<dbReference type="Gene3D" id="2.60.40.10">
    <property type="entry name" value="Immunoglobulins"/>
    <property type="match status" value="1"/>
</dbReference>
<dbReference type="InterPro" id="IPR036097">
    <property type="entry name" value="HisK_dim/P_sf"/>
</dbReference>
<keyword evidence="4" id="KW-0597">Phosphoprotein</keyword>
<keyword evidence="7" id="KW-0812">Transmembrane</keyword>
<evidence type="ECO:0000256" key="1">
    <source>
        <dbReference type="ARBA" id="ARBA00000085"/>
    </source>
</evidence>
<keyword evidence="5" id="KW-0808">Transferase</keyword>
<evidence type="ECO:0000256" key="7">
    <source>
        <dbReference type="SAM" id="Phobius"/>
    </source>
</evidence>
<dbReference type="InterPro" id="IPR004358">
    <property type="entry name" value="Sig_transdc_His_kin-like_C"/>
</dbReference>
<evidence type="ECO:0000256" key="5">
    <source>
        <dbReference type="ARBA" id="ARBA00022679"/>
    </source>
</evidence>
<dbReference type="SUPFAM" id="SSF55874">
    <property type="entry name" value="ATPase domain of HSP90 chaperone/DNA topoisomerase II/histidine kinase"/>
    <property type="match status" value="1"/>
</dbReference>
<name>A0A931NDW5_9BURK</name>
<keyword evidence="6" id="KW-0418">Kinase</keyword>
<dbReference type="PANTHER" id="PTHR43547">
    <property type="entry name" value="TWO-COMPONENT HISTIDINE KINASE"/>
    <property type="match status" value="1"/>
</dbReference>
<comment type="caution">
    <text evidence="10">The sequence shown here is derived from an EMBL/GenBank/DDBJ whole genome shotgun (WGS) entry which is preliminary data.</text>
</comment>
<dbReference type="Gene3D" id="3.30.565.10">
    <property type="entry name" value="Histidine kinase-like ATPase, C-terminal domain"/>
    <property type="match status" value="1"/>
</dbReference>
<evidence type="ECO:0000256" key="8">
    <source>
        <dbReference type="SAM" id="SignalP"/>
    </source>
</evidence>
<feature type="chain" id="PRO_5037138521" description="histidine kinase" evidence="8">
    <location>
        <begin position="28"/>
        <end position="1170"/>
    </location>
</feature>
<dbReference type="InterPro" id="IPR015943">
    <property type="entry name" value="WD40/YVTN_repeat-like_dom_sf"/>
</dbReference>